<feature type="transmembrane region" description="Helical" evidence="1">
    <location>
        <begin position="103"/>
        <end position="120"/>
    </location>
</feature>
<protein>
    <submittedName>
        <fullName evidence="2">DUF2975 domain-containing protein</fullName>
    </submittedName>
</protein>
<dbReference type="Pfam" id="PF11188">
    <property type="entry name" value="DUF2975"/>
    <property type="match status" value="1"/>
</dbReference>
<organism evidence="2 3">
    <name type="scientific">Flavobacterium suzhouense</name>
    <dbReference type="NCBI Taxonomy" id="1529638"/>
    <lineage>
        <taxon>Bacteria</taxon>
        <taxon>Pseudomonadati</taxon>
        <taxon>Bacteroidota</taxon>
        <taxon>Flavobacteriia</taxon>
        <taxon>Flavobacteriales</taxon>
        <taxon>Flavobacteriaceae</taxon>
        <taxon>Flavobacterium</taxon>
    </lineage>
</organism>
<evidence type="ECO:0000313" key="2">
    <source>
        <dbReference type="EMBL" id="MFD2601518.1"/>
    </source>
</evidence>
<sequence length="166" mass="18830">MTQLRTLKFLVQILFALSLIVMFFLIPFMVLSIVMPESIPFKIDGEMAKDISVASKLTLFIVIAGFACFLYALYIFKQILILFEKKKVFDTSVITYFKKIGRIIYGGGLLLIIGSVSFRLTQGEAAIDLDFIIDLIFIFALGLFFEVLSGVFQWAKNLKEENDLTV</sequence>
<dbReference type="Proteomes" id="UP001597480">
    <property type="component" value="Unassembled WGS sequence"/>
</dbReference>
<keyword evidence="1" id="KW-0812">Transmembrane</keyword>
<keyword evidence="1" id="KW-1133">Transmembrane helix</keyword>
<comment type="caution">
    <text evidence="2">The sequence shown here is derived from an EMBL/GenBank/DDBJ whole genome shotgun (WGS) entry which is preliminary data.</text>
</comment>
<reference evidence="3" key="1">
    <citation type="journal article" date="2019" name="Int. J. Syst. Evol. Microbiol.">
        <title>The Global Catalogue of Microorganisms (GCM) 10K type strain sequencing project: providing services to taxonomists for standard genome sequencing and annotation.</title>
        <authorList>
            <consortium name="The Broad Institute Genomics Platform"/>
            <consortium name="The Broad Institute Genome Sequencing Center for Infectious Disease"/>
            <person name="Wu L."/>
            <person name="Ma J."/>
        </authorList>
    </citation>
    <scope>NUCLEOTIDE SEQUENCE [LARGE SCALE GENOMIC DNA]</scope>
    <source>
        <strain evidence="3">KCTC 42107</strain>
    </source>
</reference>
<evidence type="ECO:0000256" key="1">
    <source>
        <dbReference type="SAM" id="Phobius"/>
    </source>
</evidence>
<keyword evidence="3" id="KW-1185">Reference proteome</keyword>
<evidence type="ECO:0000313" key="3">
    <source>
        <dbReference type="Proteomes" id="UP001597480"/>
    </source>
</evidence>
<feature type="transmembrane region" description="Helical" evidence="1">
    <location>
        <begin position="9"/>
        <end position="34"/>
    </location>
</feature>
<accession>A0ABW5NS10</accession>
<feature type="transmembrane region" description="Helical" evidence="1">
    <location>
        <begin position="54"/>
        <end position="76"/>
    </location>
</feature>
<proteinExistence type="predicted"/>
<name>A0ABW5NS10_9FLAO</name>
<dbReference type="EMBL" id="JBHUMD010000007">
    <property type="protein sequence ID" value="MFD2601518.1"/>
    <property type="molecule type" value="Genomic_DNA"/>
</dbReference>
<dbReference type="RefSeq" id="WP_379820087.1">
    <property type="nucleotide sequence ID" value="NZ_JBHUMD010000007.1"/>
</dbReference>
<dbReference type="InterPro" id="IPR021354">
    <property type="entry name" value="DUF2975"/>
</dbReference>
<feature type="transmembrane region" description="Helical" evidence="1">
    <location>
        <begin position="132"/>
        <end position="152"/>
    </location>
</feature>
<keyword evidence="1" id="KW-0472">Membrane</keyword>
<gene>
    <name evidence="2" type="ORF">ACFSR3_05575</name>
</gene>